<dbReference type="AlphaFoldDB" id="A0A834AAY2"/>
<evidence type="ECO:0000256" key="6">
    <source>
        <dbReference type="SAM" id="MobiDB-lite"/>
    </source>
</evidence>
<feature type="transmembrane region" description="Helical" evidence="7">
    <location>
        <begin position="480"/>
        <end position="499"/>
    </location>
</feature>
<evidence type="ECO:0000256" key="3">
    <source>
        <dbReference type="ARBA" id="ARBA00022692"/>
    </source>
</evidence>
<protein>
    <submittedName>
        <fullName evidence="9">Solute carrier family 22 member 6</fullName>
    </submittedName>
</protein>
<comment type="caution">
    <text evidence="9">The sequence shown here is derived from an EMBL/GenBank/DDBJ whole genome shotgun (WGS) entry which is preliminary data.</text>
</comment>
<evidence type="ECO:0000256" key="4">
    <source>
        <dbReference type="ARBA" id="ARBA00022989"/>
    </source>
</evidence>
<dbReference type="PANTHER" id="PTHR24064">
    <property type="entry name" value="SOLUTE CARRIER FAMILY 22 MEMBER"/>
    <property type="match status" value="1"/>
</dbReference>
<feature type="region of interest" description="Disordered" evidence="6">
    <location>
        <begin position="516"/>
        <end position="560"/>
    </location>
</feature>
<evidence type="ECO:0000313" key="9">
    <source>
        <dbReference type="EMBL" id="KAF6106216.1"/>
    </source>
</evidence>
<keyword evidence="4 7" id="KW-1133">Transmembrane helix</keyword>
<dbReference type="NCBIfam" id="TIGR00898">
    <property type="entry name" value="2A0119"/>
    <property type="match status" value="1"/>
</dbReference>
<sequence>MAFNDLLQQLGGVGRFQQIQVTLVILPLILLSSHNTLQNFTAAIPTHHCRPPAGANLSEDGELEAWLPRDKQGRPESCLRFTSPQRGRPFPNGTAATEPCTSGWIYSNSTFPSTIVTEWDLVCSHRALRQLAQSLYMVGVLLGAMVFGYLADRLGRRKVLILSHLQTAVSATCAAFAPTFPIYCAFRLLSGMSVSGVALNSLTLNVEWMPIHTRAFVGTLNSYAFSLGQLLLAGLAYAVPHWRHLQLLLSVPSFAFFICSWFFVESARWYSTSGRLDLTLSALQRVARINGKWDEGAKLNMEVLRSSLQKELAMGKGQASAMEMLRCPALRHLFLCLSMLWFATSFAYYGLVMDLQGFGVSIYLVQVIFSAVDLPAKLVCFLVINSLGRRPAQMASLLLAGICILVNGVVPQEQSIVRTSLSVLGKGCLASSFTCIILYTGELYPTTIRQTGLGLGSTMARVGSIVSPLVTMMAELYRPMPLFIFGTVPVIASAATAFLPETLGRPLPDTVQDVENRWGSAHSGRAGAYPRRRGKSQRQQQEQQKQMVPLQPSAREKSGP</sequence>
<dbReference type="Proteomes" id="UP000664940">
    <property type="component" value="Unassembled WGS sequence"/>
</dbReference>
<feature type="transmembrane region" description="Helical" evidence="7">
    <location>
        <begin position="220"/>
        <end position="239"/>
    </location>
</feature>
<dbReference type="GO" id="GO:0022857">
    <property type="term" value="F:transmembrane transporter activity"/>
    <property type="evidence" value="ECO:0007669"/>
    <property type="project" value="InterPro"/>
</dbReference>
<dbReference type="Gene3D" id="1.20.1250.20">
    <property type="entry name" value="MFS general substrate transporter like domains"/>
    <property type="match status" value="1"/>
</dbReference>
<dbReference type="SUPFAM" id="SSF103473">
    <property type="entry name" value="MFS general substrate transporter"/>
    <property type="match status" value="1"/>
</dbReference>
<feature type="domain" description="Major facilitator superfamily (MFS) profile" evidence="8">
    <location>
        <begin position="27"/>
        <end position="504"/>
    </location>
</feature>
<feature type="transmembrane region" description="Helical" evidence="7">
    <location>
        <begin position="332"/>
        <end position="351"/>
    </location>
</feature>
<evidence type="ECO:0000313" key="10">
    <source>
        <dbReference type="Proteomes" id="UP000664940"/>
    </source>
</evidence>
<feature type="compositionally biased region" description="Low complexity" evidence="6">
    <location>
        <begin position="537"/>
        <end position="546"/>
    </location>
</feature>
<feature type="transmembrane region" description="Helical" evidence="7">
    <location>
        <begin position="245"/>
        <end position="264"/>
    </location>
</feature>
<gene>
    <name evidence="9" type="ORF">HJG60_017400</name>
</gene>
<comment type="similarity">
    <text evidence="2">Belongs to the major facilitator (TC 2.A.1) superfamily. Organic cation transporter (TC 2.A.1.19) family.</text>
</comment>
<comment type="subcellular location">
    <subcellularLocation>
        <location evidence="1">Basolateral cell membrane</location>
        <topology evidence="1">Multi-pass membrane protein</topology>
    </subcellularLocation>
</comment>
<feature type="transmembrane region" description="Helical" evidence="7">
    <location>
        <begin position="134"/>
        <end position="152"/>
    </location>
</feature>
<accession>A0A834AAY2</accession>
<evidence type="ECO:0000259" key="8">
    <source>
        <dbReference type="PROSITE" id="PS50850"/>
    </source>
</evidence>
<dbReference type="GO" id="GO:0016323">
    <property type="term" value="C:basolateral plasma membrane"/>
    <property type="evidence" value="ECO:0007669"/>
    <property type="project" value="UniProtKB-SubCell"/>
</dbReference>
<dbReference type="PROSITE" id="PS50850">
    <property type="entry name" value="MFS"/>
    <property type="match status" value="1"/>
</dbReference>
<dbReference type="InterPro" id="IPR036259">
    <property type="entry name" value="MFS_trans_sf"/>
</dbReference>
<evidence type="ECO:0000256" key="1">
    <source>
        <dbReference type="ARBA" id="ARBA00004554"/>
    </source>
</evidence>
<proteinExistence type="inferred from homology"/>
<evidence type="ECO:0000256" key="2">
    <source>
        <dbReference type="ARBA" id="ARBA00009203"/>
    </source>
</evidence>
<dbReference type="InterPro" id="IPR005828">
    <property type="entry name" value="MFS_sugar_transport-like"/>
</dbReference>
<name>A0A834AAY2_9CHIR</name>
<evidence type="ECO:0000256" key="5">
    <source>
        <dbReference type="ARBA" id="ARBA00023136"/>
    </source>
</evidence>
<dbReference type="FunFam" id="1.20.1250.20:FF:000023">
    <property type="entry name" value="Solute carrier family 22 member 6"/>
    <property type="match status" value="1"/>
</dbReference>
<keyword evidence="5 7" id="KW-0472">Membrane</keyword>
<organism evidence="9 10">
    <name type="scientific">Phyllostomus discolor</name>
    <name type="common">pale spear-nosed bat</name>
    <dbReference type="NCBI Taxonomy" id="89673"/>
    <lineage>
        <taxon>Eukaryota</taxon>
        <taxon>Metazoa</taxon>
        <taxon>Chordata</taxon>
        <taxon>Craniata</taxon>
        <taxon>Vertebrata</taxon>
        <taxon>Euteleostomi</taxon>
        <taxon>Mammalia</taxon>
        <taxon>Eutheria</taxon>
        <taxon>Laurasiatheria</taxon>
        <taxon>Chiroptera</taxon>
        <taxon>Yangochiroptera</taxon>
        <taxon>Phyllostomidae</taxon>
        <taxon>Phyllostominae</taxon>
        <taxon>Phyllostomus</taxon>
    </lineage>
</organism>
<keyword evidence="3 7" id="KW-0812">Transmembrane</keyword>
<dbReference type="EMBL" id="JABVXQ010000006">
    <property type="protein sequence ID" value="KAF6106216.1"/>
    <property type="molecule type" value="Genomic_DNA"/>
</dbReference>
<dbReference type="InterPro" id="IPR004749">
    <property type="entry name" value="Orgcat_transp/SVOP"/>
</dbReference>
<dbReference type="Pfam" id="PF00083">
    <property type="entry name" value="Sugar_tr"/>
    <property type="match status" value="1"/>
</dbReference>
<reference evidence="9 10" key="1">
    <citation type="journal article" date="2020" name="Nature">
        <title>Six reference-quality genomes reveal evolution of bat adaptations.</title>
        <authorList>
            <person name="Jebb D."/>
            <person name="Huang Z."/>
            <person name="Pippel M."/>
            <person name="Hughes G.M."/>
            <person name="Lavrichenko K."/>
            <person name="Devanna P."/>
            <person name="Winkler S."/>
            <person name="Jermiin L.S."/>
            <person name="Skirmuntt E.C."/>
            <person name="Katzourakis A."/>
            <person name="Burkitt-Gray L."/>
            <person name="Ray D.A."/>
            <person name="Sullivan K.A.M."/>
            <person name="Roscito J.G."/>
            <person name="Kirilenko B.M."/>
            <person name="Davalos L.M."/>
            <person name="Corthals A.P."/>
            <person name="Power M.L."/>
            <person name="Jones G."/>
            <person name="Ransome R.D."/>
            <person name="Dechmann D.K.N."/>
            <person name="Locatelli A.G."/>
            <person name="Puechmaille S.J."/>
            <person name="Fedrigo O."/>
            <person name="Jarvis E.D."/>
            <person name="Hiller M."/>
            <person name="Vernes S.C."/>
            <person name="Myers E.W."/>
            <person name="Teeling E.C."/>
        </authorList>
    </citation>
    <scope>NUCLEOTIDE SEQUENCE [LARGE SCALE GENOMIC DNA]</scope>
    <source>
        <strain evidence="9">Bat1K_MPI-CBG_1</strain>
    </source>
</reference>
<evidence type="ECO:0000256" key="7">
    <source>
        <dbReference type="SAM" id="Phobius"/>
    </source>
</evidence>
<feature type="transmembrane region" description="Helical" evidence="7">
    <location>
        <begin position="363"/>
        <end position="384"/>
    </location>
</feature>
<dbReference type="InterPro" id="IPR020846">
    <property type="entry name" value="MFS_dom"/>
</dbReference>